<accession>A0A4V2M6U9</accession>
<proteinExistence type="predicted"/>
<feature type="transmembrane region" description="Helical" evidence="1">
    <location>
        <begin position="94"/>
        <end position="115"/>
    </location>
</feature>
<feature type="transmembrane region" description="Helical" evidence="1">
    <location>
        <begin position="122"/>
        <end position="141"/>
    </location>
</feature>
<keyword evidence="3" id="KW-1185">Reference proteome</keyword>
<organism evidence="2 3">
    <name type="scientific">Kribbella capetownensis</name>
    <dbReference type="NCBI Taxonomy" id="1572659"/>
    <lineage>
        <taxon>Bacteria</taxon>
        <taxon>Bacillati</taxon>
        <taxon>Actinomycetota</taxon>
        <taxon>Actinomycetes</taxon>
        <taxon>Propionibacteriales</taxon>
        <taxon>Kribbellaceae</taxon>
        <taxon>Kribbella</taxon>
    </lineage>
</organism>
<keyword evidence="1" id="KW-1133">Transmembrane helix</keyword>
<reference evidence="2 3" key="1">
    <citation type="submission" date="2019-02" db="EMBL/GenBank/DDBJ databases">
        <title>Kribbella capetownensis sp. nov. and Kribbella speibonae sp. nov., isolated from soil.</title>
        <authorList>
            <person name="Curtis S.M."/>
            <person name="Norton I."/>
            <person name="Everest G.J."/>
            <person name="Meyers P.R."/>
        </authorList>
    </citation>
    <scope>NUCLEOTIDE SEQUENCE [LARGE SCALE GENOMIC DNA]</scope>
    <source>
        <strain evidence="2 3">YM53</strain>
    </source>
</reference>
<feature type="transmembrane region" description="Helical" evidence="1">
    <location>
        <begin position="55"/>
        <end position="74"/>
    </location>
</feature>
<evidence type="ECO:0008006" key="4">
    <source>
        <dbReference type="Google" id="ProtNLM"/>
    </source>
</evidence>
<dbReference type="EMBL" id="SJKD01000008">
    <property type="protein sequence ID" value="TCC45132.1"/>
    <property type="molecule type" value="Genomic_DNA"/>
</dbReference>
<evidence type="ECO:0000313" key="2">
    <source>
        <dbReference type="EMBL" id="TCC45132.1"/>
    </source>
</evidence>
<dbReference type="AlphaFoldDB" id="A0A4V2M6U9"/>
<evidence type="ECO:0000313" key="3">
    <source>
        <dbReference type="Proteomes" id="UP000293342"/>
    </source>
</evidence>
<dbReference type="RefSeq" id="WP_131517435.1">
    <property type="nucleotide sequence ID" value="NZ_SJKD01000008.1"/>
</dbReference>
<evidence type="ECO:0000256" key="1">
    <source>
        <dbReference type="SAM" id="Phobius"/>
    </source>
</evidence>
<keyword evidence="1" id="KW-0472">Membrane</keyword>
<dbReference type="OrthoDB" id="3694610at2"/>
<sequence length="156" mass="16444">MGILVGLWVLFRVVGRQITGSLVTQRSLMLMPAILLIIGLLPLPAALGTASTGEIAFLMLDCVVLVGLGLSRGASLHLTQREDGLYQKGTGATLALWIATLGIRIGAAFTAPAIWPHGTLNHATLALTIGLTIAAQNAMIYRRALSMHIPLAVERA</sequence>
<keyword evidence="1" id="KW-0812">Transmembrane</keyword>
<gene>
    <name evidence="2" type="ORF">E0H75_32015</name>
</gene>
<comment type="caution">
    <text evidence="2">The sequence shown here is derived from an EMBL/GenBank/DDBJ whole genome shotgun (WGS) entry which is preliminary data.</text>
</comment>
<name>A0A4V2M6U9_9ACTN</name>
<feature type="transmembrane region" description="Helical" evidence="1">
    <location>
        <begin position="26"/>
        <end position="43"/>
    </location>
</feature>
<protein>
    <recommendedName>
        <fullName evidence="4">DUF1453 domain-containing protein</fullName>
    </recommendedName>
</protein>
<dbReference type="Proteomes" id="UP000293342">
    <property type="component" value="Unassembled WGS sequence"/>
</dbReference>